<accession>A0ACC1HE02</accession>
<evidence type="ECO:0000313" key="1">
    <source>
        <dbReference type="EMBL" id="KAJ1673556.1"/>
    </source>
</evidence>
<dbReference type="Proteomes" id="UP001145114">
    <property type="component" value="Unassembled WGS sequence"/>
</dbReference>
<sequence length="487" mass="52971">MNASNDAFKDNGGAANNGAAPATTLSSDQHLPAKGGYARRLSEFILNPGFKVVVASTVIQMFTTSIIPAMGIFQAYYLEKLFPDDSATRISWISTTSVICLFGMIVVGGVMFERIGPIFTCATGTTLMVAGYMLASLGKIKIWQLVLCQGLLVGTGAGLLNSVAIIIPLDYYEKRQGLALSIASTGAGIGGIWIPPLVEKVIERHGIGWALRMMGFMVFFACSVASAFQQRPLPAPAVETTPSKVEIEQASGSTTAQDGSSIPTEQKMRRRKKKKKQEKKPWVDPRVFLDPTIWLLFLVMFFMKVVITTTAAYIVTSAIKYGVSSSRAALLTTVMAVGHIVGNVVSGYLVDKVTAMVVLISSFFCGSVTIFALWYPATSYGMFMAFSALYSLFGMNTNNALPVLIAQFFGLTHLPTINGVVMVGSVFGGIFGNLAVARVYDILDHRDKFKKTILLVGSFYVLALLLSLAVGYMYWQRYRRGQIHRVY</sequence>
<gene>
    <name evidence="1" type="ORF">EV182_005005</name>
</gene>
<reference evidence="1" key="1">
    <citation type="submission" date="2022-06" db="EMBL/GenBank/DDBJ databases">
        <title>Phylogenomic reconstructions and comparative analyses of Kickxellomycotina fungi.</title>
        <authorList>
            <person name="Reynolds N.K."/>
            <person name="Stajich J.E."/>
            <person name="Barry K."/>
            <person name="Grigoriev I.V."/>
            <person name="Crous P."/>
            <person name="Smith M.E."/>
        </authorList>
    </citation>
    <scope>NUCLEOTIDE SEQUENCE</scope>
    <source>
        <strain evidence="1">RSA 2271</strain>
    </source>
</reference>
<organism evidence="1 2">
    <name type="scientific">Spiromyces aspiralis</name>
    <dbReference type="NCBI Taxonomy" id="68401"/>
    <lineage>
        <taxon>Eukaryota</taxon>
        <taxon>Fungi</taxon>
        <taxon>Fungi incertae sedis</taxon>
        <taxon>Zoopagomycota</taxon>
        <taxon>Kickxellomycotina</taxon>
        <taxon>Kickxellomycetes</taxon>
        <taxon>Kickxellales</taxon>
        <taxon>Kickxellaceae</taxon>
        <taxon>Spiromyces</taxon>
    </lineage>
</organism>
<protein>
    <submittedName>
        <fullName evidence="1">Uncharacterized protein</fullName>
    </submittedName>
</protein>
<evidence type="ECO:0000313" key="2">
    <source>
        <dbReference type="Proteomes" id="UP001145114"/>
    </source>
</evidence>
<name>A0ACC1HE02_9FUNG</name>
<keyword evidence="2" id="KW-1185">Reference proteome</keyword>
<comment type="caution">
    <text evidence="1">The sequence shown here is derived from an EMBL/GenBank/DDBJ whole genome shotgun (WGS) entry which is preliminary data.</text>
</comment>
<proteinExistence type="predicted"/>
<dbReference type="EMBL" id="JAMZIH010006808">
    <property type="protein sequence ID" value="KAJ1673556.1"/>
    <property type="molecule type" value="Genomic_DNA"/>
</dbReference>